<sequence length="301" mass="32893">MNNNVDFKKVIFTDEKKNVLSSMDLTGGVQGRERSGFSIIYGDGKIVEIRDGRRKRGKQTTGRKRQAPAESGTARQAEGSEKLPAGTAFAETPLPVPVPSHALSRFRCAFGVLRAPTTRERPGLLGPCFKTGRLSCRCTSRTRGDGRHSQTPTYRAGSALPRAQILASGRGEDDATRRRHAPARESTRPRRFRSSREHCPARTRDGGAPRAREAPRGSSDEKKPRLFNVTATTTLIFLEGLISDSPLDRLTATTVYLSLSTSLSSNAQVSPTQQNSRLYSKPKVISQVVNALNMSVTISKV</sequence>
<evidence type="ECO:0000256" key="1">
    <source>
        <dbReference type="SAM" id="MobiDB-lite"/>
    </source>
</evidence>
<reference evidence="2" key="1">
    <citation type="submission" date="2021-01" db="EMBL/GenBank/DDBJ databases">
        <authorList>
            <person name="Li R."/>
            <person name="Bekaert M."/>
        </authorList>
    </citation>
    <scope>NUCLEOTIDE SEQUENCE</scope>
    <source>
        <strain evidence="2">Farmed</strain>
    </source>
</reference>
<evidence type="ECO:0000313" key="3">
    <source>
        <dbReference type="Proteomes" id="UP000597762"/>
    </source>
</evidence>
<proteinExistence type="predicted"/>
<feature type="compositionally biased region" description="Basic and acidic residues" evidence="1">
    <location>
        <begin position="170"/>
        <end position="224"/>
    </location>
</feature>
<feature type="compositionally biased region" description="Basic residues" evidence="1">
    <location>
        <begin position="52"/>
        <end position="66"/>
    </location>
</feature>
<comment type="caution">
    <text evidence="2">The sequence shown here is derived from an EMBL/GenBank/DDBJ whole genome shotgun (WGS) entry which is preliminary data.</text>
</comment>
<dbReference type="EMBL" id="CAHIKZ030000635">
    <property type="protein sequence ID" value="CAE1230546.1"/>
    <property type="molecule type" value="Genomic_DNA"/>
</dbReference>
<accession>A0A812BJ98</accession>
<dbReference type="AlphaFoldDB" id="A0A812BJ98"/>
<evidence type="ECO:0000313" key="2">
    <source>
        <dbReference type="EMBL" id="CAE1230546.1"/>
    </source>
</evidence>
<keyword evidence="3" id="KW-1185">Reference proteome</keyword>
<organism evidence="2 3">
    <name type="scientific">Acanthosepion pharaonis</name>
    <name type="common">Pharaoh cuttlefish</name>
    <name type="synonym">Sepia pharaonis</name>
    <dbReference type="NCBI Taxonomy" id="158019"/>
    <lineage>
        <taxon>Eukaryota</taxon>
        <taxon>Metazoa</taxon>
        <taxon>Spiralia</taxon>
        <taxon>Lophotrochozoa</taxon>
        <taxon>Mollusca</taxon>
        <taxon>Cephalopoda</taxon>
        <taxon>Coleoidea</taxon>
        <taxon>Decapodiformes</taxon>
        <taxon>Sepiida</taxon>
        <taxon>Sepiina</taxon>
        <taxon>Sepiidae</taxon>
        <taxon>Acanthosepion</taxon>
    </lineage>
</organism>
<feature type="region of interest" description="Disordered" evidence="1">
    <location>
        <begin position="51"/>
        <end position="82"/>
    </location>
</feature>
<dbReference type="Proteomes" id="UP000597762">
    <property type="component" value="Unassembled WGS sequence"/>
</dbReference>
<name>A0A812BJ98_ACAPH</name>
<feature type="region of interest" description="Disordered" evidence="1">
    <location>
        <begin position="137"/>
        <end position="225"/>
    </location>
</feature>
<gene>
    <name evidence="2" type="ORF">SPHA_17774</name>
</gene>
<protein>
    <submittedName>
        <fullName evidence="2">Uncharacterized protein</fullName>
    </submittedName>
</protein>